<dbReference type="EMBL" id="KE145362">
    <property type="protein sequence ID" value="EPE31249.1"/>
    <property type="molecule type" value="Genomic_DNA"/>
</dbReference>
<evidence type="ECO:0000313" key="3">
    <source>
        <dbReference type="Proteomes" id="UP000016922"/>
    </source>
</evidence>
<protein>
    <submittedName>
        <fullName evidence="2">Uncharacterized protein</fullName>
    </submittedName>
</protein>
<dbReference type="Proteomes" id="UP000016922">
    <property type="component" value="Unassembled WGS sequence"/>
</dbReference>
<feature type="transmembrane region" description="Helical" evidence="1">
    <location>
        <begin position="45"/>
        <end position="67"/>
    </location>
</feature>
<dbReference type="GeneID" id="19471592"/>
<evidence type="ECO:0000256" key="1">
    <source>
        <dbReference type="SAM" id="Phobius"/>
    </source>
</evidence>
<evidence type="ECO:0000313" key="2">
    <source>
        <dbReference type="EMBL" id="EPE31249.1"/>
    </source>
</evidence>
<gene>
    <name evidence="2" type="ORF">GLAREA_12552</name>
</gene>
<dbReference type="OrthoDB" id="10380262at2759"/>
<organism evidence="2 3">
    <name type="scientific">Glarea lozoyensis (strain ATCC 20868 / MF5171)</name>
    <dbReference type="NCBI Taxonomy" id="1116229"/>
    <lineage>
        <taxon>Eukaryota</taxon>
        <taxon>Fungi</taxon>
        <taxon>Dikarya</taxon>
        <taxon>Ascomycota</taxon>
        <taxon>Pezizomycotina</taxon>
        <taxon>Leotiomycetes</taxon>
        <taxon>Helotiales</taxon>
        <taxon>Helotiaceae</taxon>
        <taxon>Glarea</taxon>
    </lineage>
</organism>
<keyword evidence="1" id="KW-0812">Transmembrane</keyword>
<reference evidence="2 3" key="1">
    <citation type="journal article" date="2013" name="BMC Genomics">
        <title>Genomics-driven discovery of the pneumocandin biosynthetic gene cluster in the fungus Glarea lozoyensis.</title>
        <authorList>
            <person name="Chen L."/>
            <person name="Yue Q."/>
            <person name="Zhang X."/>
            <person name="Xiang M."/>
            <person name="Wang C."/>
            <person name="Li S."/>
            <person name="Che Y."/>
            <person name="Ortiz-Lopez F.J."/>
            <person name="Bills G.F."/>
            <person name="Liu X."/>
            <person name="An Z."/>
        </authorList>
    </citation>
    <scope>NUCLEOTIDE SEQUENCE [LARGE SCALE GENOMIC DNA]</scope>
    <source>
        <strain evidence="3">ATCC 20868 / MF5171</strain>
    </source>
</reference>
<keyword evidence="3" id="KW-1185">Reference proteome</keyword>
<dbReference type="KEGG" id="glz:GLAREA_12552"/>
<sequence length="117" mass="13821">MEPNFQSPIAYQDEKFQNIEVEFPDIEAGPYTARAFEDQSYNQEFLLRITCILLLITIIALSIFIICEMLATYNVQREYDLFTGVRRMSRPDMSSLQDIRGERYARLLMEMRARKAH</sequence>
<dbReference type="HOGENOM" id="CLU_2085060_0_0_1"/>
<keyword evidence="1" id="KW-1133">Transmembrane helix</keyword>
<keyword evidence="1" id="KW-0472">Membrane</keyword>
<accession>S3D276</accession>
<dbReference type="AlphaFoldDB" id="S3D276"/>
<dbReference type="RefSeq" id="XP_008081524.1">
    <property type="nucleotide sequence ID" value="XM_008083333.1"/>
</dbReference>
<name>S3D276_GLAL2</name>
<proteinExistence type="predicted"/>